<name>W6MFT8_9ASCO</name>
<evidence type="ECO:0000313" key="1">
    <source>
        <dbReference type="EMBL" id="CDK24491.1"/>
    </source>
</evidence>
<accession>W6MFT8</accession>
<sequence>MSRRFLPNIIITGTPVCSTVVGFCDFTDLY</sequence>
<evidence type="ECO:0000313" key="2">
    <source>
        <dbReference type="Proteomes" id="UP000019384"/>
    </source>
</evidence>
<dbReference type="AlphaFoldDB" id="W6MFT8"/>
<dbReference type="HOGENOM" id="CLU_3406496_0_0_1"/>
<keyword evidence="2" id="KW-1185">Reference proteome</keyword>
<reference evidence="1" key="1">
    <citation type="submission" date="2013-12" db="EMBL/GenBank/DDBJ databases">
        <authorList>
            <person name="Genoscope - CEA"/>
        </authorList>
    </citation>
    <scope>NUCLEOTIDE SEQUENCE</scope>
    <source>
        <strain evidence="1">CBS 1993</strain>
    </source>
</reference>
<reference evidence="1" key="2">
    <citation type="submission" date="2014-02" db="EMBL/GenBank/DDBJ databases">
        <title>Complete DNA sequence of /Kuraishia capsulata/ illustrates novel genomic features among budding yeasts (/Saccharomycotina/).</title>
        <authorList>
            <person name="Morales L."/>
            <person name="Noel B."/>
            <person name="Porcel B."/>
            <person name="Marcet-Houben M."/>
            <person name="Hullo M-F."/>
            <person name="Sacerdot C."/>
            <person name="Tekaia F."/>
            <person name="Leh-Louis V."/>
            <person name="Despons L."/>
            <person name="Khanna V."/>
            <person name="Aury J-M."/>
            <person name="Barbe V."/>
            <person name="Couloux A."/>
            <person name="Labadie K."/>
            <person name="Pelletier E."/>
            <person name="Souciet J-L."/>
            <person name="Boekhout T."/>
            <person name="Gabaldon T."/>
            <person name="Wincker P."/>
            <person name="Dujon B."/>
        </authorList>
    </citation>
    <scope>NUCLEOTIDE SEQUENCE</scope>
    <source>
        <strain evidence="1">CBS 1993</strain>
    </source>
</reference>
<dbReference type="EMBL" id="HG793125">
    <property type="protein sequence ID" value="CDK24491.1"/>
    <property type="molecule type" value="Genomic_DNA"/>
</dbReference>
<gene>
    <name evidence="1" type="ORF">KUCA_T00000454001</name>
</gene>
<dbReference type="GeneID" id="34517896"/>
<organism evidence="1 2">
    <name type="scientific">Kuraishia capsulata CBS 1993</name>
    <dbReference type="NCBI Taxonomy" id="1382522"/>
    <lineage>
        <taxon>Eukaryota</taxon>
        <taxon>Fungi</taxon>
        <taxon>Dikarya</taxon>
        <taxon>Ascomycota</taxon>
        <taxon>Saccharomycotina</taxon>
        <taxon>Pichiomycetes</taxon>
        <taxon>Pichiales</taxon>
        <taxon>Pichiaceae</taxon>
        <taxon>Kuraishia</taxon>
    </lineage>
</organism>
<dbReference type="RefSeq" id="XP_022456508.1">
    <property type="nucleotide sequence ID" value="XM_022604995.1"/>
</dbReference>
<protein>
    <submittedName>
        <fullName evidence="1">Uncharacterized protein</fullName>
    </submittedName>
</protein>
<dbReference type="Proteomes" id="UP000019384">
    <property type="component" value="Unassembled WGS sequence"/>
</dbReference>
<proteinExistence type="predicted"/>